<dbReference type="InterPro" id="IPR011050">
    <property type="entry name" value="Pectin_lyase_fold/virulence"/>
</dbReference>
<protein>
    <recommendedName>
        <fullName evidence="1">Rhamnogalacturonase A/B/Epimerase-like pectate lyase domain-containing protein</fullName>
    </recommendedName>
</protein>
<dbReference type="Gene3D" id="2.160.20.10">
    <property type="entry name" value="Single-stranded right-handed beta-helix, Pectin lyase-like"/>
    <property type="match status" value="1"/>
</dbReference>
<name>A0A841Z9I7_9LIST</name>
<evidence type="ECO:0000259" key="1">
    <source>
        <dbReference type="Pfam" id="PF12708"/>
    </source>
</evidence>
<evidence type="ECO:0000313" key="3">
    <source>
        <dbReference type="Proteomes" id="UP000564536"/>
    </source>
</evidence>
<proteinExistence type="predicted"/>
<dbReference type="EMBL" id="JAARRL010000032">
    <property type="protein sequence ID" value="MBC1501860.1"/>
    <property type="molecule type" value="Genomic_DNA"/>
</dbReference>
<dbReference type="SUPFAM" id="SSF51126">
    <property type="entry name" value="Pectin lyase-like"/>
    <property type="match status" value="1"/>
</dbReference>
<comment type="caution">
    <text evidence="2">The sequence shown here is derived from an EMBL/GenBank/DDBJ whole genome shotgun (WGS) entry which is preliminary data.</text>
</comment>
<evidence type="ECO:0000313" key="2">
    <source>
        <dbReference type="EMBL" id="MBC1501860.1"/>
    </source>
</evidence>
<dbReference type="AlphaFoldDB" id="A0A841Z9I7"/>
<feature type="domain" description="Rhamnogalacturonase A/B/Epimerase-like pectate lyase" evidence="1">
    <location>
        <begin position="10"/>
        <end position="96"/>
    </location>
</feature>
<accession>A0A841Z9I7</accession>
<dbReference type="Pfam" id="PF12708">
    <property type="entry name" value="Pect-lyase_RHGA_epim"/>
    <property type="match status" value="1"/>
</dbReference>
<dbReference type="InterPro" id="IPR012334">
    <property type="entry name" value="Pectin_lyas_fold"/>
</dbReference>
<dbReference type="RefSeq" id="WP_185427269.1">
    <property type="nucleotide sequence ID" value="NZ_JAARRL010000032.1"/>
</dbReference>
<organism evidence="2 3">
    <name type="scientific">Listeria weihenstephanensis</name>
    <dbReference type="NCBI Taxonomy" id="1006155"/>
    <lineage>
        <taxon>Bacteria</taxon>
        <taxon>Bacillati</taxon>
        <taxon>Bacillota</taxon>
        <taxon>Bacilli</taxon>
        <taxon>Bacillales</taxon>
        <taxon>Listeriaceae</taxon>
        <taxon>Listeria</taxon>
    </lineage>
</organism>
<reference evidence="2 3" key="1">
    <citation type="submission" date="2020-03" db="EMBL/GenBank/DDBJ databases">
        <title>Soil Listeria distribution.</title>
        <authorList>
            <person name="Liao J."/>
            <person name="Wiedmann M."/>
        </authorList>
    </citation>
    <scope>NUCLEOTIDE SEQUENCE [LARGE SCALE GENOMIC DNA]</scope>
    <source>
        <strain evidence="2 3">FSL L7-1523</strain>
    </source>
</reference>
<dbReference type="Proteomes" id="UP000564536">
    <property type="component" value="Unassembled WGS sequence"/>
</dbReference>
<dbReference type="InterPro" id="IPR024535">
    <property type="entry name" value="RHGA/B-epi-like_pectate_lyase"/>
</dbReference>
<sequence>MENITSENILNIDDFGAVGDGKTDDSGAINKAIQQLITQNGGILFIPAKTYAIKKELIINNPGIYLRGASPYFSVIKMLDGFIGRSAVVFEAKTFQLSKGVGVDGGLTIDCNNQKAHGLTGIRMYDQASLRNVEVKKVHSEYNGFRFIQDVAGYNIIGQSLLLENCYAERATDTATAPMYYFDRYQEVNLIGCKSFSSAANSETSKESAYHLRDCKGFSFTGCSAAFSENAITLDAQTKNISGISVVGQTNEEISGFALKTIATGNNVIETVTILPIRSELRGGAFSLKSCTKTTIYALSMPVSIDSKSSQNVIFSTSVASVSNSSRGNSIFGLANFDIPGISILDALTINGYTSDPTLYLSDSTGQLKSRIEQKYNNLRFLIRETDGYKLKFALLKDNLNDASNIQLSYTVNNVNKTERVLIGEPDSGGLGRRQLTIPN</sequence>
<gene>
    <name evidence="2" type="ORF">HB943_14760</name>
</gene>